<dbReference type="AlphaFoldDB" id="A0A1G7DDC3"/>
<dbReference type="Proteomes" id="UP000198748">
    <property type="component" value="Unassembled WGS sequence"/>
</dbReference>
<reference evidence="2" key="1">
    <citation type="submission" date="2016-10" db="EMBL/GenBank/DDBJ databases">
        <authorList>
            <person name="Varghese N."/>
            <person name="Submissions S."/>
        </authorList>
    </citation>
    <scope>NUCLEOTIDE SEQUENCE [LARGE SCALE GENOMIC DNA]</scope>
    <source>
        <strain evidence="2">DSM 25329</strain>
    </source>
</reference>
<dbReference type="EMBL" id="FNAN01000005">
    <property type="protein sequence ID" value="SDE49541.1"/>
    <property type="molecule type" value="Genomic_DNA"/>
</dbReference>
<organism evidence="1 2">
    <name type="scientific">Dyadobacter soli</name>
    <dbReference type="NCBI Taxonomy" id="659014"/>
    <lineage>
        <taxon>Bacteria</taxon>
        <taxon>Pseudomonadati</taxon>
        <taxon>Bacteroidota</taxon>
        <taxon>Cytophagia</taxon>
        <taxon>Cytophagales</taxon>
        <taxon>Spirosomataceae</taxon>
        <taxon>Dyadobacter</taxon>
    </lineage>
</organism>
<evidence type="ECO:0000313" key="2">
    <source>
        <dbReference type="Proteomes" id="UP000198748"/>
    </source>
</evidence>
<evidence type="ECO:0000313" key="1">
    <source>
        <dbReference type="EMBL" id="SDE49541.1"/>
    </source>
</evidence>
<accession>A0A1G7DDC3</accession>
<name>A0A1G7DDC3_9BACT</name>
<gene>
    <name evidence="1" type="ORF">SAMN04487996_105200</name>
</gene>
<proteinExistence type="predicted"/>
<keyword evidence="2" id="KW-1185">Reference proteome</keyword>
<sequence length="54" mass="6359">MAFLYLFLQISYNKMLEPAYFGNVPDNDCINKLRLSFSFFSPNLYSPIDFKIVL</sequence>
<dbReference type="STRING" id="659014.SAMN04487996_105200"/>
<protein>
    <submittedName>
        <fullName evidence="1">Uncharacterized protein</fullName>
    </submittedName>
</protein>